<keyword evidence="2" id="KW-1185">Reference proteome</keyword>
<sequence>MEQITQKDNVQAFEEELYYYSVDGHDPKNRVFGVGKMSRTMSRERSFKRRRRSHFDAMLCNGNSVAGVRLQQGFLQRLNCNEKAIATSISNGIIEEMQRNVPLQLHHILLQLLLFKLQPLLFLEIERPKLFNHCPADFVAGRSGNRGGPSRTRGNGFCLLSSDRSWNGVLVIGSRNVEGRDLIGRTDGLVDLNLASTVDLFRNDTPSGLLSCCHFGERLKIPQISMGTLP</sequence>
<evidence type="ECO:0000313" key="1">
    <source>
        <dbReference type="EMBL" id="VFQ80185.1"/>
    </source>
</evidence>
<dbReference type="AlphaFoldDB" id="A0A484LUV2"/>
<name>A0A484LUV2_9ASTE</name>
<proteinExistence type="predicted"/>
<dbReference type="EMBL" id="OOIL02002089">
    <property type="protein sequence ID" value="VFQ80185.1"/>
    <property type="molecule type" value="Genomic_DNA"/>
</dbReference>
<dbReference type="Proteomes" id="UP000595140">
    <property type="component" value="Unassembled WGS sequence"/>
</dbReference>
<protein>
    <submittedName>
        <fullName evidence="1">Uncharacterized protein</fullName>
    </submittedName>
</protein>
<evidence type="ECO:0000313" key="2">
    <source>
        <dbReference type="Proteomes" id="UP000595140"/>
    </source>
</evidence>
<accession>A0A484LUV2</accession>
<organism evidence="1 2">
    <name type="scientific">Cuscuta campestris</name>
    <dbReference type="NCBI Taxonomy" id="132261"/>
    <lineage>
        <taxon>Eukaryota</taxon>
        <taxon>Viridiplantae</taxon>
        <taxon>Streptophyta</taxon>
        <taxon>Embryophyta</taxon>
        <taxon>Tracheophyta</taxon>
        <taxon>Spermatophyta</taxon>
        <taxon>Magnoliopsida</taxon>
        <taxon>eudicotyledons</taxon>
        <taxon>Gunneridae</taxon>
        <taxon>Pentapetalae</taxon>
        <taxon>asterids</taxon>
        <taxon>lamiids</taxon>
        <taxon>Solanales</taxon>
        <taxon>Convolvulaceae</taxon>
        <taxon>Cuscuteae</taxon>
        <taxon>Cuscuta</taxon>
        <taxon>Cuscuta subgen. Grammica</taxon>
        <taxon>Cuscuta sect. Cleistogrammica</taxon>
    </lineage>
</organism>
<reference evidence="1 2" key="1">
    <citation type="submission" date="2018-04" db="EMBL/GenBank/DDBJ databases">
        <authorList>
            <person name="Vogel A."/>
        </authorList>
    </citation>
    <scope>NUCLEOTIDE SEQUENCE [LARGE SCALE GENOMIC DNA]</scope>
</reference>
<gene>
    <name evidence="1" type="ORF">CCAM_LOCUS21961</name>
</gene>